<organism evidence="2">
    <name type="scientific">marine sediment metagenome</name>
    <dbReference type="NCBI Taxonomy" id="412755"/>
    <lineage>
        <taxon>unclassified sequences</taxon>
        <taxon>metagenomes</taxon>
        <taxon>ecological metagenomes</taxon>
    </lineage>
</organism>
<proteinExistence type="predicted"/>
<feature type="coiled-coil region" evidence="1">
    <location>
        <begin position="28"/>
        <end position="69"/>
    </location>
</feature>
<reference evidence="2" key="1">
    <citation type="journal article" date="2014" name="Front. Microbiol.">
        <title>High frequency of phylogenetically diverse reductive dehalogenase-homologous genes in deep subseafloor sedimentary metagenomes.</title>
        <authorList>
            <person name="Kawai M."/>
            <person name="Futagami T."/>
            <person name="Toyoda A."/>
            <person name="Takaki Y."/>
            <person name="Nishi S."/>
            <person name="Hori S."/>
            <person name="Arai W."/>
            <person name="Tsubouchi T."/>
            <person name="Morono Y."/>
            <person name="Uchiyama I."/>
            <person name="Ito T."/>
            <person name="Fujiyama A."/>
            <person name="Inagaki F."/>
            <person name="Takami H."/>
        </authorList>
    </citation>
    <scope>NUCLEOTIDE SEQUENCE</scope>
    <source>
        <strain evidence="2">Expedition CK06-06</strain>
    </source>
</reference>
<gene>
    <name evidence="2" type="ORF">S01H4_27067</name>
</gene>
<sequence length="89" mass="9991">NRANDLAILLEEKKDELSAISKTSRNEISNMKSALETAGDKISEFENKISNTNSTISSKDEEISNLNEEVSKSNASLKIKIISKIFFYY</sequence>
<keyword evidence="1" id="KW-0175">Coiled coil</keyword>
<comment type="caution">
    <text evidence="2">The sequence shown here is derived from an EMBL/GenBank/DDBJ whole genome shotgun (WGS) entry which is preliminary data.</text>
</comment>
<dbReference type="Gene3D" id="6.10.250.3150">
    <property type="match status" value="1"/>
</dbReference>
<evidence type="ECO:0000256" key="1">
    <source>
        <dbReference type="SAM" id="Coils"/>
    </source>
</evidence>
<dbReference type="EMBL" id="BART01013156">
    <property type="protein sequence ID" value="GAG89051.1"/>
    <property type="molecule type" value="Genomic_DNA"/>
</dbReference>
<protein>
    <submittedName>
        <fullName evidence="2">Uncharacterized protein</fullName>
    </submittedName>
</protein>
<name>X1CXW3_9ZZZZ</name>
<dbReference type="AlphaFoldDB" id="X1CXW3"/>
<evidence type="ECO:0000313" key="2">
    <source>
        <dbReference type="EMBL" id="GAG89051.1"/>
    </source>
</evidence>
<accession>X1CXW3</accession>
<feature type="non-terminal residue" evidence="2">
    <location>
        <position position="1"/>
    </location>
</feature>